<sequence length="58" mass="6086">MKETLINALGTIICLAVAIYARHNSAHAATALFGIATALFAVATTISAYATYRKGTEK</sequence>
<accession>A0ABU5G5V1</accession>
<evidence type="ECO:0000256" key="1">
    <source>
        <dbReference type="SAM" id="Phobius"/>
    </source>
</evidence>
<proteinExistence type="predicted"/>
<keyword evidence="3" id="KW-1185">Reference proteome</keyword>
<dbReference type="Proteomes" id="UP001275049">
    <property type="component" value="Unassembled WGS sequence"/>
</dbReference>
<organism evidence="2 3">
    <name type="scientific">Actinotignum urinale</name>
    <dbReference type="NCBI Taxonomy" id="190146"/>
    <lineage>
        <taxon>Bacteria</taxon>
        <taxon>Bacillati</taxon>
        <taxon>Actinomycetota</taxon>
        <taxon>Actinomycetes</taxon>
        <taxon>Actinomycetales</taxon>
        <taxon>Actinomycetaceae</taxon>
        <taxon>Actinotignum</taxon>
    </lineage>
</organism>
<comment type="caution">
    <text evidence="2">The sequence shown here is derived from an EMBL/GenBank/DDBJ whole genome shotgun (WGS) entry which is preliminary data.</text>
</comment>
<evidence type="ECO:0000313" key="3">
    <source>
        <dbReference type="Proteomes" id="UP001275049"/>
    </source>
</evidence>
<keyword evidence="1" id="KW-0472">Membrane</keyword>
<feature type="transmembrane region" description="Helical" evidence="1">
    <location>
        <begin position="31"/>
        <end position="52"/>
    </location>
</feature>
<name>A0ABU5G5V1_9ACTO</name>
<keyword evidence="1" id="KW-1133">Transmembrane helix</keyword>
<protein>
    <submittedName>
        <fullName evidence="2">Uncharacterized protein</fullName>
    </submittedName>
</protein>
<gene>
    <name evidence="2" type="ORF">R6G86_00735</name>
</gene>
<reference evidence="2 3" key="1">
    <citation type="submission" date="2023-10" db="EMBL/GenBank/DDBJ databases">
        <title>Whole Genome based description of the genera Actinobaculum and Actinotignum reveals a complex phylogenetic relationship within the species included in the genus Actinotignum.</title>
        <authorList>
            <person name="Jensen C.S."/>
            <person name="Dargis R."/>
            <person name="Kemp M."/>
            <person name="Christensen J.J."/>
        </authorList>
    </citation>
    <scope>NUCLEOTIDE SEQUENCE [LARGE SCALE GENOMIC DNA]</scope>
    <source>
        <strain evidence="2 3">SLA_B974</strain>
    </source>
</reference>
<dbReference type="RefSeq" id="WP_320754819.1">
    <property type="nucleotide sequence ID" value="NZ_JAWNGA010000001.1"/>
</dbReference>
<keyword evidence="1" id="KW-0812">Transmembrane</keyword>
<dbReference type="EMBL" id="JAWNGA010000001">
    <property type="protein sequence ID" value="MDY5132269.1"/>
    <property type="molecule type" value="Genomic_DNA"/>
</dbReference>
<evidence type="ECO:0000313" key="2">
    <source>
        <dbReference type="EMBL" id="MDY5132269.1"/>
    </source>
</evidence>